<keyword evidence="7 12" id="KW-0418">Kinase</keyword>
<dbReference type="GO" id="GO:0006227">
    <property type="term" value="P:dUDP biosynthetic process"/>
    <property type="evidence" value="ECO:0007669"/>
    <property type="project" value="TreeGrafter"/>
</dbReference>
<evidence type="ECO:0000256" key="7">
    <source>
        <dbReference type="ARBA" id="ARBA00022777"/>
    </source>
</evidence>
<evidence type="ECO:0000256" key="11">
    <source>
        <dbReference type="ARBA" id="ARBA00057735"/>
    </source>
</evidence>
<dbReference type="GO" id="GO:0004798">
    <property type="term" value="F:dTMP kinase activity"/>
    <property type="evidence" value="ECO:0007669"/>
    <property type="project" value="UniProtKB-UniRule"/>
</dbReference>
<comment type="caution">
    <text evidence="14">The sequence shown here is derived from an EMBL/GenBank/DDBJ whole genome shotgun (WGS) entry which is preliminary data.</text>
</comment>
<dbReference type="FunFam" id="3.40.50.300:FF:000225">
    <property type="entry name" value="Thymidylate kinase"/>
    <property type="match status" value="1"/>
</dbReference>
<dbReference type="InterPro" id="IPR018094">
    <property type="entry name" value="Thymidylate_kinase"/>
</dbReference>
<evidence type="ECO:0000256" key="9">
    <source>
        <dbReference type="ARBA" id="ARBA00029962"/>
    </source>
</evidence>
<dbReference type="GO" id="GO:0005829">
    <property type="term" value="C:cytosol"/>
    <property type="evidence" value="ECO:0007669"/>
    <property type="project" value="TreeGrafter"/>
</dbReference>
<keyword evidence="4 12" id="KW-0808">Transferase</keyword>
<dbReference type="RefSeq" id="WP_101288283.1">
    <property type="nucleotide sequence ID" value="NZ_FOUQ01000018.1"/>
</dbReference>
<dbReference type="OrthoDB" id="9774907at2"/>
<dbReference type="EC" id="2.7.4.9" evidence="2 12"/>
<comment type="similarity">
    <text evidence="1 12">Belongs to the thymidylate kinase family.</text>
</comment>
<dbReference type="GO" id="GO:0006233">
    <property type="term" value="P:dTDP biosynthetic process"/>
    <property type="evidence" value="ECO:0007669"/>
    <property type="project" value="InterPro"/>
</dbReference>
<evidence type="ECO:0000313" key="14">
    <source>
        <dbReference type="EMBL" id="PKR91021.1"/>
    </source>
</evidence>
<evidence type="ECO:0000256" key="5">
    <source>
        <dbReference type="ARBA" id="ARBA00022727"/>
    </source>
</evidence>
<dbReference type="AlphaFoldDB" id="A0A1I4WK89"/>
<proteinExistence type="inferred from homology"/>
<dbReference type="EMBL" id="PJNW01000002">
    <property type="protein sequence ID" value="PKR91021.1"/>
    <property type="molecule type" value="Genomic_DNA"/>
</dbReference>
<evidence type="ECO:0000313" key="15">
    <source>
        <dbReference type="Proteomes" id="UP000233491"/>
    </source>
</evidence>
<dbReference type="Pfam" id="PF02223">
    <property type="entry name" value="Thymidylate_kin"/>
    <property type="match status" value="1"/>
</dbReference>
<dbReference type="InterPro" id="IPR027417">
    <property type="entry name" value="P-loop_NTPase"/>
</dbReference>
<dbReference type="InterPro" id="IPR018095">
    <property type="entry name" value="Thymidylate_kin_CS"/>
</dbReference>
<keyword evidence="15" id="KW-1185">Reference proteome</keyword>
<evidence type="ECO:0000256" key="3">
    <source>
        <dbReference type="ARBA" id="ARBA00017144"/>
    </source>
</evidence>
<comment type="catalytic activity">
    <reaction evidence="10 12">
        <text>dTMP + ATP = dTDP + ADP</text>
        <dbReference type="Rhea" id="RHEA:13517"/>
        <dbReference type="ChEBI" id="CHEBI:30616"/>
        <dbReference type="ChEBI" id="CHEBI:58369"/>
        <dbReference type="ChEBI" id="CHEBI:63528"/>
        <dbReference type="ChEBI" id="CHEBI:456216"/>
        <dbReference type="EC" id="2.7.4.9"/>
    </reaction>
</comment>
<comment type="function">
    <text evidence="11 12">Phosphorylation of dTMP to form dTDP in both de novo and salvage pathways of dTTP synthesis.</text>
</comment>
<evidence type="ECO:0000256" key="10">
    <source>
        <dbReference type="ARBA" id="ARBA00048743"/>
    </source>
</evidence>
<feature type="domain" description="Thymidylate kinase-like" evidence="13">
    <location>
        <begin position="11"/>
        <end position="201"/>
    </location>
</feature>
<evidence type="ECO:0000259" key="13">
    <source>
        <dbReference type="Pfam" id="PF02223"/>
    </source>
</evidence>
<dbReference type="GO" id="GO:0005524">
    <property type="term" value="F:ATP binding"/>
    <property type="evidence" value="ECO:0007669"/>
    <property type="project" value="UniProtKB-UniRule"/>
</dbReference>
<evidence type="ECO:0000256" key="2">
    <source>
        <dbReference type="ARBA" id="ARBA00012980"/>
    </source>
</evidence>
<evidence type="ECO:0000256" key="1">
    <source>
        <dbReference type="ARBA" id="ARBA00009776"/>
    </source>
</evidence>
<feature type="binding site" evidence="12">
    <location>
        <begin position="13"/>
        <end position="20"/>
    </location>
    <ligand>
        <name>ATP</name>
        <dbReference type="ChEBI" id="CHEBI:30616"/>
    </ligand>
</feature>
<dbReference type="Gene3D" id="3.40.50.300">
    <property type="entry name" value="P-loop containing nucleotide triphosphate hydrolases"/>
    <property type="match status" value="1"/>
</dbReference>
<organism evidence="14 15">
    <name type="scientific">Pleomorphomonas diazotrophica</name>
    <dbReference type="NCBI Taxonomy" id="1166257"/>
    <lineage>
        <taxon>Bacteria</taxon>
        <taxon>Pseudomonadati</taxon>
        <taxon>Pseudomonadota</taxon>
        <taxon>Alphaproteobacteria</taxon>
        <taxon>Hyphomicrobiales</taxon>
        <taxon>Pleomorphomonadaceae</taxon>
        <taxon>Pleomorphomonas</taxon>
    </lineage>
</organism>
<accession>A0A1I4WK89</accession>
<sequence>MAGTRGRFITFEGGEGTGKSTQSKRLAAALQARGLDVVLTREPGGSPAAETIRGLLLSGRAKPLGVLGEAYLFAAARIDHVAELIEPALDRGAFVICDRFADSSRVYQGTAGGLPADVVDELVDAAIGFTIPDLTIVIDVPVSVGLARVGHRSEGADRFESDAVAVHEERRRGFLALADRFPDRCVVIDGSREKDVVSAEILNLVLDRFGPFGEGARGD</sequence>
<dbReference type="PANTHER" id="PTHR10344">
    <property type="entry name" value="THYMIDYLATE KINASE"/>
    <property type="match status" value="1"/>
</dbReference>
<protein>
    <recommendedName>
        <fullName evidence="3 12">Thymidylate kinase</fullName>
        <ecNumber evidence="2 12">2.7.4.9</ecNumber>
    </recommendedName>
    <alternativeName>
        <fullName evidence="9 12">dTMP kinase</fullName>
    </alternativeName>
</protein>
<dbReference type="HAMAP" id="MF_00165">
    <property type="entry name" value="Thymidylate_kinase"/>
    <property type="match status" value="1"/>
</dbReference>
<dbReference type="PROSITE" id="PS01331">
    <property type="entry name" value="THYMIDYLATE_KINASE"/>
    <property type="match status" value="1"/>
</dbReference>
<keyword evidence="6 12" id="KW-0547">Nucleotide-binding</keyword>
<dbReference type="InterPro" id="IPR039430">
    <property type="entry name" value="Thymidylate_kin-like_dom"/>
</dbReference>
<dbReference type="SUPFAM" id="SSF52540">
    <property type="entry name" value="P-loop containing nucleoside triphosphate hydrolases"/>
    <property type="match status" value="1"/>
</dbReference>
<dbReference type="GO" id="GO:0006235">
    <property type="term" value="P:dTTP biosynthetic process"/>
    <property type="evidence" value="ECO:0007669"/>
    <property type="project" value="UniProtKB-UniRule"/>
</dbReference>
<dbReference type="Proteomes" id="UP000233491">
    <property type="component" value="Unassembled WGS sequence"/>
</dbReference>
<gene>
    <name evidence="12" type="primary">tmk</name>
    <name evidence="14" type="ORF">CXZ10_06680</name>
</gene>
<keyword evidence="5 12" id="KW-0545">Nucleotide biosynthesis</keyword>
<dbReference type="PANTHER" id="PTHR10344:SF4">
    <property type="entry name" value="UMP-CMP KINASE 2, MITOCHONDRIAL"/>
    <property type="match status" value="1"/>
</dbReference>
<dbReference type="NCBIfam" id="TIGR00041">
    <property type="entry name" value="DTMP_kinase"/>
    <property type="match status" value="1"/>
</dbReference>
<evidence type="ECO:0000256" key="8">
    <source>
        <dbReference type="ARBA" id="ARBA00022840"/>
    </source>
</evidence>
<name>A0A1I4WK89_9HYPH</name>
<evidence type="ECO:0000256" key="6">
    <source>
        <dbReference type="ARBA" id="ARBA00022741"/>
    </source>
</evidence>
<dbReference type="CDD" id="cd01672">
    <property type="entry name" value="TMPK"/>
    <property type="match status" value="1"/>
</dbReference>
<reference evidence="14 15" key="1">
    <citation type="submission" date="2017-12" db="EMBL/GenBank/DDBJ databases">
        <title>Anaerobic carbon monoxide metabolism by Pleomorphomonas carboxyditropha sp. nov., a new mesophilic hydrogenogenic carboxidotroph.</title>
        <authorList>
            <person name="Esquivel-Elizondo S."/>
            <person name="Krajmalnik-Brown R."/>
        </authorList>
    </citation>
    <scope>NUCLEOTIDE SEQUENCE [LARGE SCALE GENOMIC DNA]</scope>
    <source>
        <strain evidence="14 15">R5-392</strain>
    </source>
</reference>
<evidence type="ECO:0000256" key="4">
    <source>
        <dbReference type="ARBA" id="ARBA00022679"/>
    </source>
</evidence>
<keyword evidence="8 12" id="KW-0067">ATP-binding</keyword>
<evidence type="ECO:0000256" key="12">
    <source>
        <dbReference type="HAMAP-Rule" id="MF_00165"/>
    </source>
</evidence>